<evidence type="ECO:0000256" key="2">
    <source>
        <dbReference type="SAM" id="Phobius"/>
    </source>
</evidence>
<reference evidence="3 4" key="1">
    <citation type="submission" date="2022-06" db="EMBL/GenBank/DDBJ databases">
        <title>Genomic Encyclopedia of Archaeal and Bacterial Type Strains, Phase II (KMG-II): from individual species to whole genera.</title>
        <authorList>
            <person name="Goeker M."/>
        </authorList>
    </citation>
    <scope>NUCLEOTIDE SEQUENCE [LARGE SCALE GENOMIC DNA]</scope>
    <source>
        <strain evidence="3 4">DSM 44255</strain>
    </source>
</reference>
<comment type="caution">
    <text evidence="3">The sequence shown here is derived from an EMBL/GenBank/DDBJ whole genome shotgun (WGS) entry which is preliminary data.</text>
</comment>
<organism evidence="3 4">
    <name type="scientific">Actinokineospora diospyrosa</name>
    <dbReference type="NCBI Taxonomy" id="103728"/>
    <lineage>
        <taxon>Bacteria</taxon>
        <taxon>Bacillati</taxon>
        <taxon>Actinomycetota</taxon>
        <taxon>Actinomycetes</taxon>
        <taxon>Pseudonocardiales</taxon>
        <taxon>Pseudonocardiaceae</taxon>
        <taxon>Actinokineospora</taxon>
    </lineage>
</organism>
<accession>A0ABT1IKX5</accession>
<dbReference type="RefSeq" id="WP_253889803.1">
    <property type="nucleotide sequence ID" value="NZ_BAAAVB010000007.1"/>
</dbReference>
<evidence type="ECO:0000313" key="4">
    <source>
        <dbReference type="Proteomes" id="UP001205185"/>
    </source>
</evidence>
<evidence type="ECO:0000313" key="3">
    <source>
        <dbReference type="EMBL" id="MCP2272866.1"/>
    </source>
</evidence>
<keyword evidence="4" id="KW-1185">Reference proteome</keyword>
<protein>
    <submittedName>
        <fullName evidence="3">Uncharacterized protein</fullName>
    </submittedName>
</protein>
<sequence>MRVGRVVVVVVVVVDRVVVVGTAVVVVVGAMVVTGGVVDVVEVAEVVEVGAVVGDKDVDKTTGSVDPCVDTGAVVASAEAGMGSDTDSAAGRTPGGAAAMPS</sequence>
<gene>
    <name evidence="3" type="ORF">LV75_005392</name>
</gene>
<feature type="region of interest" description="Disordered" evidence="1">
    <location>
        <begin position="82"/>
        <end position="102"/>
    </location>
</feature>
<evidence type="ECO:0000256" key="1">
    <source>
        <dbReference type="SAM" id="MobiDB-lite"/>
    </source>
</evidence>
<proteinExistence type="predicted"/>
<name>A0ABT1IKX5_9PSEU</name>
<feature type="transmembrane region" description="Helical" evidence="2">
    <location>
        <begin position="7"/>
        <end position="33"/>
    </location>
</feature>
<dbReference type="EMBL" id="JAMTCO010000014">
    <property type="protein sequence ID" value="MCP2272866.1"/>
    <property type="molecule type" value="Genomic_DNA"/>
</dbReference>
<dbReference type="Proteomes" id="UP001205185">
    <property type="component" value="Unassembled WGS sequence"/>
</dbReference>
<keyword evidence="2" id="KW-1133">Transmembrane helix</keyword>
<keyword evidence="2" id="KW-0472">Membrane</keyword>
<keyword evidence="2" id="KW-0812">Transmembrane</keyword>